<organism evidence="2 3">
    <name type="scientific">Methanoculleus caldifontis</name>
    <dbReference type="NCBI Taxonomy" id="2651577"/>
    <lineage>
        <taxon>Archaea</taxon>
        <taxon>Methanobacteriati</taxon>
        <taxon>Methanobacteriota</taxon>
        <taxon>Stenosarchaea group</taxon>
        <taxon>Methanomicrobia</taxon>
        <taxon>Methanomicrobiales</taxon>
        <taxon>Methanomicrobiaceae</taxon>
        <taxon>Methanoculleus</taxon>
    </lineage>
</organism>
<protein>
    <submittedName>
        <fullName evidence="2">PRC-barrel domain containing protein</fullName>
    </submittedName>
</protein>
<keyword evidence="3" id="KW-1185">Reference proteome</keyword>
<gene>
    <name evidence="2" type="ORF">F8E02_00450</name>
</gene>
<dbReference type="Pfam" id="PF05239">
    <property type="entry name" value="PRC"/>
    <property type="match status" value="1"/>
</dbReference>
<accession>A0ABU3WYS7</accession>
<dbReference type="SUPFAM" id="SSF50346">
    <property type="entry name" value="PRC-barrel domain"/>
    <property type="match status" value="1"/>
</dbReference>
<sequence>MSKTFCHALAKKRVMSDDGVLIGTLKNIMVDLDSGGIVDLIVIPDKTFRTEGYRMDEDRMLVPFEAVKNVKDYIVVKRDLMKRSG</sequence>
<feature type="domain" description="PRC-barrel" evidence="1">
    <location>
        <begin position="6"/>
        <end position="78"/>
    </location>
</feature>
<dbReference type="PANTHER" id="PTHR38137:SF2">
    <property type="entry name" value="PRC-BARREL DOMAIN-CONTAINING PROTEIN"/>
    <property type="match status" value="1"/>
</dbReference>
<dbReference type="Gene3D" id="2.30.30.240">
    <property type="entry name" value="PRC-barrel domain"/>
    <property type="match status" value="1"/>
</dbReference>
<evidence type="ECO:0000313" key="3">
    <source>
        <dbReference type="Proteomes" id="UP001281203"/>
    </source>
</evidence>
<dbReference type="InterPro" id="IPR027275">
    <property type="entry name" value="PRC-brl_dom"/>
</dbReference>
<reference evidence="2 3" key="1">
    <citation type="submission" date="2019-10" db="EMBL/GenBank/DDBJ databases">
        <title>Isolation and characterization of Methanoculleus sp. Wushi-C6 from a hot spring well.</title>
        <authorList>
            <person name="Chen S.-C."/>
            <person name="Lan Z.-H."/>
            <person name="You Y.-T."/>
            <person name="Lai M.-C."/>
        </authorList>
    </citation>
    <scope>NUCLEOTIDE SEQUENCE [LARGE SCALE GENOMIC DNA]</scope>
    <source>
        <strain evidence="2 3">Wushi-C6</strain>
    </source>
</reference>
<comment type="caution">
    <text evidence="2">The sequence shown here is derived from an EMBL/GenBank/DDBJ whole genome shotgun (WGS) entry which is preliminary data.</text>
</comment>
<dbReference type="RefSeq" id="WP_317063463.1">
    <property type="nucleotide sequence ID" value="NZ_WBKO01000001.1"/>
</dbReference>
<dbReference type="Proteomes" id="UP001281203">
    <property type="component" value="Unassembled WGS sequence"/>
</dbReference>
<dbReference type="PANTHER" id="PTHR38137">
    <property type="entry name" value="PRC-BARREL DOMAIN PROTEIN"/>
    <property type="match status" value="1"/>
</dbReference>
<evidence type="ECO:0000313" key="2">
    <source>
        <dbReference type="EMBL" id="MDV2480497.1"/>
    </source>
</evidence>
<evidence type="ECO:0000259" key="1">
    <source>
        <dbReference type="Pfam" id="PF05239"/>
    </source>
</evidence>
<proteinExistence type="predicted"/>
<dbReference type="EMBL" id="WBKO01000001">
    <property type="protein sequence ID" value="MDV2480497.1"/>
    <property type="molecule type" value="Genomic_DNA"/>
</dbReference>
<dbReference type="InterPro" id="IPR011033">
    <property type="entry name" value="PRC_barrel-like_sf"/>
</dbReference>
<name>A0ABU3WYS7_9EURY</name>